<dbReference type="OrthoDB" id="4540541at2"/>
<evidence type="ECO:0000313" key="2">
    <source>
        <dbReference type="EMBL" id="TKK71938.1"/>
    </source>
</evidence>
<keyword evidence="1" id="KW-0472">Membrane</keyword>
<accession>A0A4U3L9G5</accession>
<keyword evidence="1" id="KW-0812">Transmembrane</keyword>
<feature type="transmembrane region" description="Helical" evidence="1">
    <location>
        <begin position="133"/>
        <end position="150"/>
    </location>
</feature>
<feature type="transmembrane region" description="Helical" evidence="1">
    <location>
        <begin position="35"/>
        <end position="52"/>
    </location>
</feature>
<feature type="transmembrane region" description="Helical" evidence="1">
    <location>
        <begin position="64"/>
        <end position="82"/>
    </location>
</feature>
<organism evidence="2 3">
    <name type="scientific">Ilyomonas limi</name>
    <dbReference type="NCBI Taxonomy" id="2575867"/>
    <lineage>
        <taxon>Bacteria</taxon>
        <taxon>Pseudomonadati</taxon>
        <taxon>Bacteroidota</taxon>
        <taxon>Chitinophagia</taxon>
        <taxon>Chitinophagales</taxon>
        <taxon>Chitinophagaceae</taxon>
        <taxon>Ilyomonas</taxon>
    </lineage>
</organism>
<feature type="transmembrane region" description="Helical" evidence="1">
    <location>
        <begin position="12"/>
        <end position="29"/>
    </location>
</feature>
<reference evidence="2 3" key="1">
    <citation type="submission" date="2019-05" db="EMBL/GenBank/DDBJ databases">
        <title>Panacibacter sp. strain 17mud1-8 Genome sequencing and assembly.</title>
        <authorList>
            <person name="Chhetri G."/>
        </authorList>
    </citation>
    <scope>NUCLEOTIDE SEQUENCE [LARGE SCALE GENOMIC DNA]</scope>
    <source>
        <strain evidence="2 3">17mud1-8</strain>
    </source>
</reference>
<dbReference type="AlphaFoldDB" id="A0A4U3L9G5"/>
<comment type="caution">
    <text evidence="2">The sequence shown here is derived from an EMBL/GenBank/DDBJ whole genome shotgun (WGS) entry which is preliminary data.</text>
</comment>
<name>A0A4U3L9G5_9BACT</name>
<gene>
    <name evidence="2" type="ORF">FC093_02695</name>
</gene>
<dbReference type="InterPro" id="IPR009793">
    <property type="entry name" value="DUF1361"/>
</dbReference>
<feature type="transmembrane region" description="Helical" evidence="1">
    <location>
        <begin position="97"/>
        <end position="121"/>
    </location>
</feature>
<evidence type="ECO:0000313" key="3">
    <source>
        <dbReference type="Proteomes" id="UP000305848"/>
    </source>
</evidence>
<keyword evidence="1" id="KW-1133">Transmembrane helix</keyword>
<sequence>MFRQLTPLERILLISIGFTLGLLVARFLFTGDFTYFFYPWNLFLAILPYLFSRRLKHAQNNIKGWLLIAGWLLFFPNAPYLITDVFHFQERQPVPQWYDLILVVSGAWNGLMLGIISLMQVEQFLRLYIRPKIVQLSCVLFALLCGYGVYVGRYWRFNSWDVVAQPQTLFKASARSIINPHHNIQL</sequence>
<proteinExistence type="predicted"/>
<evidence type="ECO:0000256" key="1">
    <source>
        <dbReference type="SAM" id="Phobius"/>
    </source>
</evidence>
<dbReference type="Pfam" id="PF07099">
    <property type="entry name" value="DUF1361"/>
    <property type="match status" value="1"/>
</dbReference>
<dbReference type="RefSeq" id="WP_137260178.1">
    <property type="nucleotide sequence ID" value="NZ_SZQL01000001.1"/>
</dbReference>
<protein>
    <submittedName>
        <fullName evidence="2">DUF1361 domain-containing protein</fullName>
    </submittedName>
</protein>
<dbReference type="Proteomes" id="UP000305848">
    <property type="component" value="Unassembled WGS sequence"/>
</dbReference>
<keyword evidence="3" id="KW-1185">Reference proteome</keyword>
<dbReference type="EMBL" id="SZQL01000001">
    <property type="protein sequence ID" value="TKK71938.1"/>
    <property type="molecule type" value="Genomic_DNA"/>
</dbReference>